<dbReference type="EMBL" id="JAUKPO010000100">
    <property type="protein sequence ID" value="MDO1451826.1"/>
    <property type="molecule type" value="Genomic_DNA"/>
</dbReference>
<gene>
    <name evidence="1" type="ORF">Q0590_36490</name>
</gene>
<keyword evidence="2" id="KW-1185">Reference proteome</keyword>
<reference evidence="1" key="1">
    <citation type="submission" date="2023-07" db="EMBL/GenBank/DDBJ databases">
        <title>The genome sequence of Rhodocytophaga aerolata KACC 12507.</title>
        <authorList>
            <person name="Zhang X."/>
        </authorList>
    </citation>
    <scope>NUCLEOTIDE SEQUENCE</scope>
    <source>
        <strain evidence="1">KACC 12507</strain>
    </source>
</reference>
<proteinExistence type="predicted"/>
<dbReference type="Proteomes" id="UP001168528">
    <property type="component" value="Unassembled WGS sequence"/>
</dbReference>
<dbReference type="RefSeq" id="WP_302042619.1">
    <property type="nucleotide sequence ID" value="NZ_JAUKPO010000100.1"/>
</dbReference>
<accession>A0ABT8RJ74</accession>
<evidence type="ECO:0000313" key="1">
    <source>
        <dbReference type="EMBL" id="MDO1451826.1"/>
    </source>
</evidence>
<protein>
    <submittedName>
        <fullName evidence="1">Uncharacterized protein</fullName>
    </submittedName>
</protein>
<evidence type="ECO:0000313" key="2">
    <source>
        <dbReference type="Proteomes" id="UP001168528"/>
    </source>
</evidence>
<sequence>MRLLLISVLFLLSSFNLDKKECKKIQIVPFEGKNGKSDKFQLSKVVRQRFEELGYQIIEKEAQFSSDGDCQYLRCLITHSENYWQLKNDVVELQIVDKNGKEVKTYRGHTGEVVMTFKSGYTAATNEALNQIKTEDLENK</sequence>
<name>A0ABT8RJ74_9BACT</name>
<organism evidence="1 2">
    <name type="scientific">Rhodocytophaga aerolata</name>
    <dbReference type="NCBI Taxonomy" id="455078"/>
    <lineage>
        <taxon>Bacteria</taxon>
        <taxon>Pseudomonadati</taxon>
        <taxon>Bacteroidota</taxon>
        <taxon>Cytophagia</taxon>
        <taxon>Cytophagales</taxon>
        <taxon>Rhodocytophagaceae</taxon>
        <taxon>Rhodocytophaga</taxon>
    </lineage>
</organism>
<comment type="caution">
    <text evidence="1">The sequence shown here is derived from an EMBL/GenBank/DDBJ whole genome shotgun (WGS) entry which is preliminary data.</text>
</comment>